<proteinExistence type="predicted"/>
<organism evidence="2 3">
    <name type="scientific">Haladaptatus litoreus</name>
    <dbReference type="NCBI Taxonomy" id="553468"/>
    <lineage>
        <taxon>Archaea</taxon>
        <taxon>Methanobacteriati</taxon>
        <taxon>Methanobacteriota</taxon>
        <taxon>Stenosarchaea group</taxon>
        <taxon>Halobacteria</taxon>
        <taxon>Halobacteriales</taxon>
        <taxon>Haladaptataceae</taxon>
        <taxon>Haladaptatus</taxon>
    </lineage>
</organism>
<dbReference type="EMBL" id="FTNO01000007">
    <property type="protein sequence ID" value="SIR92423.1"/>
    <property type="molecule type" value="Genomic_DNA"/>
</dbReference>
<evidence type="ECO:0000259" key="1">
    <source>
        <dbReference type="Pfam" id="PF18545"/>
    </source>
</evidence>
<dbReference type="OrthoDB" id="221929at2157"/>
<dbReference type="Pfam" id="PF18545">
    <property type="entry name" value="HalOD1"/>
    <property type="match status" value="1"/>
</dbReference>
<feature type="domain" description="Halobacterial output" evidence="1">
    <location>
        <begin position="25"/>
        <end position="95"/>
    </location>
</feature>
<name>A0A1N7EWF9_9EURY</name>
<dbReference type="Proteomes" id="UP000186914">
    <property type="component" value="Unassembled WGS sequence"/>
</dbReference>
<dbReference type="AlphaFoldDB" id="A0A1N7EWF9"/>
<gene>
    <name evidence="2" type="ORF">SAMN05421858_4570</name>
</gene>
<evidence type="ECO:0000313" key="3">
    <source>
        <dbReference type="Proteomes" id="UP000186914"/>
    </source>
</evidence>
<keyword evidence="3" id="KW-1185">Reference proteome</keyword>
<evidence type="ECO:0000313" key="2">
    <source>
        <dbReference type="EMBL" id="SIR92423.1"/>
    </source>
</evidence>
<accession>A0A1N7EWF9</accession>
<sequence>MTNDSSDNNETASQATELTYEIGEGESPSEAVVRATAALTNTPVIDLDPLYSVMDPVHLDGLFSESSRRTDHKENSVTFSFNGCCISVAGDTVVVRRSE</sequence>
<dbReference type="InterPro" id="IPR040624">
    <property type="entry name" value="HalOD1"/>
</dbReference>
<dbReference type="RefSeq" id="WP_076432914.1">
    <property type="nucleotide sequence ID" value="NZ_FTNO01000007.1"/>
</dbReference>
<protein>
    <recommendedName>
        <fullName evidence="1">Halobacterial output domain-containing protein</fullName>
    </recommendedName>
</protein>
<reference evidence="3" key="1">
    <citation type="submission" date="2017-01" db="EMBL/GenBank/DDBJ databases">
        <authorList>
            <person name="Varghese N."/>
            <person name="Submissions S."/>
        </authorList>
    </citation>
    <scope>NUCLEOTIDE SEQUENCE [LARGE SCALE GENOMIC DNA]</scope>
    <source>
        <strain evidence="3">CGMCC 1.7737</strain>
    </source>
</reference>